<dbReference type="EMBL" id="CACRXK020002019">
    <property type="protein sequence ID" value="CAB3992306.1"/>
    <property type="molecule type" value="Genomic_DNA"/>
</dbReference>
<gene>
    <name evidence="17" type="ORF">PACLA_8A071033</name>
</gene>
<evidence type="ECO:0000313" key="17">
    <source>
        <dbReference type="EMBL" id="CAB3992306.1"/>
    </source>
</evidence>
<keyword evidence="6 14" id="KW-0808">Transferase</keyword>
<dbReference type="GO" id="GO:0030955">
    <property type="term" value="F:potassium ion binding"/>
    <property type="evidence" value="ECO:0007669"/>
    <property type="project" value="InterPro"/>
</dbReference>
<comment type="similarity">
    <text evidence="4 14">Belongs to the pyruvate kinase family.</text>
</comment>
<evidence type="ECO:0000256" key="10">
    <source>
        <dbReference type="ARBA" id="ARBA00022840"/>
    </source>
</evidence>
<dbReference type="InterPro" id="IPR018209">
    <property type="entry name" value="Pyrv_Knase_AS"/>
</dbReference>
<evidence type="ECO:0000256" key="13">
    <source>
        <dbReference type="ARBA" id="ARBA00023317"/>
    </source>
</evidence>
<dbReference type="SUPFAM" id="SSF51621">
    <property type="entry name" value="Phosphoenolpyruvate/pyruvate domain"/>
    <property type="match status" value="1"/>
</dbReference>
<dbReference type="InterPro" id="IPR015813">
    <property type="entry name" value="Pyrv/PenolPyrv_kinase-like_dom"/>
</dbReference>
<name>A0A7D9DRI1_PARCT</name>
<evidence type="ECO:0000256" key="1">
    <source>
        <dbReference type="ARBA" id="ARBA00001946"/>
    </source>
</evidence>
<dbReference type="InterPro" id="IPR015806">
    <property type="entry name" value="Pyrv_Knase_insert_dom_sf"/>
</dbReference>
<comment type="catalytic activity">
    <reaction evidence="14">
        <text>pyruvate + ATP = phosphoenolpyruvate + ADP + H(+)</text>
        <dbReference type="Rhea" id="RHEA:18157"/>
        <dbReference type="ChEBI" id="CHEBI:15361"/>
        <dbReference type="ChEBI" id="CHEBI:15378"/>
        <dbReference type="ChEBI" id="CHEBI:30616"/>
        <dbReference type="ChEBI" id="CHEBI:58702"/>
        <dbReference type="ChEBI" id="CHEBI:456216"/>
        <dbReference type="EC" id="2.7.1.40"/>
    </reaction>
</comment>
<protein>
    <recommendedName>
        <fullName evidence="5 14">Pyruvate kinase</fullName>
        <ecNumber evidence="5 14">2.7.1.40</ecNumber>
    </recommendedName>
</protein>
<dbReference type="Gene3D" id="3.40.1380.20">
    <property type="entry name" value="Pyruvate kinase, C-terminal domain"/>
    <property type="match status" value="1"/>
</dbReference>
<dbReference type="InterPro" id="IPR036918">
    <property type="entry name" value="Pyrv_Knase_C_sf"/>
</dbReference>
<evidence type="ECO:0000256" key="5">
    <source>
        <dbReference type="ARBA" id="ARBA00012142"/>
    </source>
</evidence>
<evidence type="ECO:0000313" key="18">
    <source>
        <dbReference type="Proteomes" id="UP001152795"/>
    </source>
</evidence>
<organism evidence="17 18">
    <name type="scientific">Paramuricea clavata</name>
    <name type="common">Red gorgonian</name>
    <name type="synonym">Violescent sea-whip</name>
    <dbReference type="NCBI Taxonomy" id="317549"/>
    <lineage>
        <taxon>Eukaryota</taxon>
        <taxon>Metazoa</taxon>
        <taxon>Cnidaria</taxon>
        <taxon>Anthozoa</taxon>
        <taxon>Octocorallia</taxon>
        <taxon>Malacalcyonacea</taxon>
        <taxon>Plexauridae</taxon>
        <taxon>Paramuricea</taxon>
    </lineage>
</organism>
<dbReference type="NCBIfam" id="NF004978">
    <property type="entry name" value="PRK06354.1"/>
    <property type="match status" value="1"/>
</dbReference>
<dbReference type="GO" id="GO:0005524">
    <property type="term" value="F:ATP binding"/>
    <property type="evidence" value="ECO:0007669"/>
    <property type="project" value="UniProtKB-KW"/>
</dbReference>
<dbReference type="NCBIfam" id="TIGR01064">
    <property type="entry name" value="pyruv_kin"/>
    <property type="match status" value="1"/>
</dbReference>
<dbReference type="InterPro" id="IPR015795">
    <property type="entry name" value="Pyrv_Knase_C"/>
</dbReference>
<dbReference type="PRINTS" id="PR01050">
    <property type="entry name" value="PYRUVTKNASE"/>
</dbReference>
<evidence type="ECO:0000256" key="6">
    <source>
        <dbReference type="ARBA" id="ARBA00022679"/>
    </source>
</evidence>
<dbReference type="FunFam" id="3.20.20.60:FF:000001">
    <property type="entry name" value="Pyruvate kinase"/>
    <property type="match status" value="1"/>
</dbReference>
<feature type="domain" description="Pyruvate kinase C-terminal" evidence="16">
    <location>
        <begin position="430"/>
        <end position="548"/>
    </location>
</feature>
<dbReference type="InterPro" id="IPR001697">
    <property type="entry name" value="Pyr_Knase"/>
</dbReference>
<evidence type="ECO:0000259" key="15">
    <source>
        <dbReference type="Pfam" id="PF00224"/>
    </source>
</evidence>
<evidence type="ECO:0000256" key="9">
    <source>
        <dbReference type="ARBA" id="ARBA00022777"/>
    </source>
</evidence>
<dbReference type="InterPro" id="IPR011037">
    <property type="entry name" value="Pyrv_Knase-like_insert_dom_sf"/>
</dbReference>
<dbReference type="InterPro" id="IPR015793">
    <property type="entry name" value="Pyrv_Knase_brl"/>
</dbReference>
<sequence>MTAYIFWIRIDNTNKSNIPPINAMSSKRRQSEYLLGIDVREQQWQSDKSSTFLEYLCTLNIDINPGAIRQTSIICTIGPASRDVDTLKQLIDAGMNIARMNFSHGTHEYHKETITNVREAAKDQYPHPVAIALDTKGPEIRTGLLKSGPTGEVELTEGQTLKLSLKKEHFEQGDKNMVYVDYANLAKTVKKSSKIFMDDGLIALRVTEVAEDHVMTVVENSGKLGSKKGVNLPEAIVDLPAVSEKDKADILFGVEHGIDMIFASFIRKASDIRMIRAIMGPGGKNIKIIAKIENHEGVRNFDNIIKVADGVMVARGDLGIEIPTEKVFIAQKMMVGKCARDGIPVIIATQMLESMIQKPRPTRAEGSDVANAVLDGADCVMLSGETAKGKYPVRAVEVMHKICCEAEAAIYHRQFFNDIRHLIENPSVTETIAMAAVDASFKQRCSAIICMSHTGTTGHLLSKYRPRCPIITITRDEQAAKQLHLYRGCFPLIYDKHNSEDWFADLEDRVDFAIKAGKEMGFLKVGASVVLVSGWKFGPKHTNTIRIIAVEEEKTTLRY</sequence>
<dbReference type="GO" id="GO:0016301">
    <property type="term" value="F:kinase activity"/>
    <property type="evidence" value="ECO:0007669"/>
    <property type="project" value="UniProtKB-KW"/>
</dbReference>
<comment type="pathway">
    <text evidence="3 14">Carbohydrate degradation; glycolysis; pyruvate from D-glyceraldehyde 3-phosphate: step 5/5.</text>
</comment>
<comment type="cofactor">
    <cofactor evidence="2">
        <name>K(+)</name>
        <dbReference type="ChEBI" id="CHEBI:29103"/>
    </cofactor>
</comment>
<keyword evidence="10" id="KW-0067">ATP-binding</keyword>
<dbReference type="Proteomes" id="UP001152795">
    <property type="component" value="Unassembled WGS sequence"/>
</dbReference>
<feature type="domain" description="Pyruvate kinase barrel" evidence="15">
    <location>
        <begin position="69"/>
        <end position="396"/>
    </location>
</feature>
<keyword evidence="18" id="KW-1185">Reference proteome</keyword>
<comment type="cofactor">
    <cofactor evidence="1">
        <name>Mg(2+)</name>
        <dbReference type="ChEBI" id="CHEBI:18420"/>
    </cofactor>
</comment>
<dbReference type="CDD" id="cd00288">
    <property type="entry name" value="Pyruvate_Kinase"/>
    <property type="match status" value="1"/>
</dbReference>
<dbReference type="OrthoDB" id="108365at2759"/>
<reference evidence="17" key="1">
    <citation type="submission" date="2020-04" db="EMBL/GenBank/DDBJ databases">
        <authorList>
            <person name="Alioto T."/>
            <person name="Alioto T."/>
            <person name="Gomez Garrido J."/>
        </authorList>
    </citation>
    <scope>NUCLEOTIDE SEQUENCE</scope>
    <source>
        <strain evidence="17">A484AB</strain>
    </source>
</reference>
<accession>A0A7D9DRI1</accession>
<dbReference type="GO" id="GO:0000287">
    <property type="term" value="F:magnesium ion binding"/>
    <property type="evidence" value="ECO:0007669"/>
    <property type="project" value="InterPro"/>
</dbReference>
<dbReference type="GO" id="GO:0004743">
    <property type="term" value="F:pyruvate kinase activity"/>
    <property type="evidence" value="ECO:0007669"/>
    <property type="project" value="UniProtKB-EC"/>
</dbReference>
<evidence type="ECO:0000259" key="16">
    <source>
        <dbReference type="Pfam" id="PF02887"/>
    </source>
</evidence>
<keyword evidence="11 14" id="KW-0460">Magnesium</keyword>
<dbReference type="Gene3D" id="2.40.33.10">
    <property type="entry name" value="PK beta-barrel domain-like"/>
    <property type="match status" value="1"/>
</dbReference>
<evidence type="ECO:0000256" key="7">
    <source>
        <dbReference type="ARBA" id="ARBA00022723"/>
    </source>
</evidence>
<dbReference type="InterPro" id="IPR040442">
    <property type="entry name" value="Pyrv_kinase-like_dom_sf"/>
</dbReference>
<keyword evidence="12 14" id="KW-0324">Glycolysis</keyword>
<evidence type="ECO:0000256" key="4">
    <source>
        <dbReference type="ARBA" id="ARBA00008663"/>
    </source>
</evidence>
<evidence type="ECO:0000256" key="11">
    <source>
        <dbReference type="ARBA" id="ARBA00022842"/>
    </source>
</evidence>
<dbReference type="SUPFAM" id="SSF52935">
    <property type="entry name" value="PK C-terminal domain-like"/>
    <property type="match status" value="1"/>
</dbReference>
<evidence type="ECO:0000256" key="2">
    <source>
        <dbReference type="ARBA" id="ARBA00001958"/>
    </source>
</evidence>
<dbReference type="FunFam" id="2.40.33.10:FF:000023">
    <property type="entry name" value="Pyruvate kinase PKM"/>
    <property type="match status" value="1"/>
</dbReference>
<dbReference type="PANTHER" id="PTHR11817">
    <property type="entry name" value="PYRUVATE KINASE"/>
    <property type="match status" value="1"/>
</dbReference>
<dbReference type="SUPFAM" id="SSF50800">
    <property type="entry name" value="PK beta-barrel domain-like"/>
    <property type="match status" value="1"/>
</dbReference>
<dbReference type="Gene3D" id="3.20.20.60">
    <property type="entry name" value="Phosphoenolpyruvate-binding domains"/>
    <property type="match status" value="1"/>
</dbReference>
<evidence type="ECO:0000256" key="3">
    <source>
        <dbReference type="ARBA" id="ARBA00004997"/>
    </source>
</evidence>
<dbReference type="Pfam" id="PF00224">
    <property type="entry name" value="PK"/>
    <property type="match status" value="1"/>
</dbReference>
<evidence type="ECO:0000256" key="14">
    <source>
        <dbReference type="RuleBase" id="RU000504"/>
    </source>
</evidence>
<comment type="caution">
    <text evidence="17">The sequence shown here is derived from an EMBL/GenBank/DDBJ whole genome shotgun (WGS) entry which is preliminary data.</text>
</comment>
<dbReference type="FunFam" id="3.40.1380.20:FF:000001">
    <property type="entry name" value="Pyruvate kinase"/>
    <property type="match status" value="1"/>
</dbReference>
<dbReference type="EC" id="2.7.1.40" evidence="5 14"/>
<keyword evidence="7" id="KW-0479">Metal-binding</keyword>
<dbReference type="AlphaFoldDB" id="A0A7D9DRI1"/>
<dbReference type="Pfam" id="PF02887">
    <property type="entry name" value="PK_C"/>
    <property type="match status" value="1"/>
</dbReference>
<dbReference type="UniPathway" id="UPA00109">
    <property type="reaction ID" value="UER00188"/>
</dbReference>
<proteinExistence type="inferred from homology"/>
<keyword evidence="8" id="KW-0547">Nucleotide-binding</keyword>
<keyword evidence="9 14" id="KW-0418">Kinase</keyword>
<evidence type="ECO:0000256" key="8">
    <source>
        <dbReference type="ARBA" id="ARBA00022741"/>
    </source>
</evidence>
<keyword evidence="13 17" id="KW-0670">Pyruvate</keyword>
<dbReference type="PROSITE" id="PS00110">
    <property type="entry name" value="PYRUVATE_KINASE"/>
    <property type="match status" value="1"/>
</dbReference>
<dbReference type="NCBIfam" id="NF004491">
    <property type="entry name" value="PRK05826.1"/>
    <property type="match status" value="1"/>
</dbReference>
<evidence type="ECO:0000256" key="12">
    <source>
        <dbReference type="ARBA" id="ARBA00023152"/>
    </source>
</evidence>